<keyword evidence="1" id="KW-0175">Coiled coil</keyword>
<feature type="transmembrane region" description="Helical" evidence="2">
    <location>
        <begin position="256"/>
        <end position="275"/>
    </location>
</feature>
<keyword evidence="2" id="KW-0812">Transmembrane</keyword>
<feature type="transmembrane region" description="Helical" evidence="2">
    <location>
        <begin position="36"/>
        <end position="60"/>
    </location>
</feature>
<dbReference type="PANTHER" id="PTHR36073:SF1">
    <property type="entry name" value="OS01G0962100 PROTEIN"/>
    <property type="match status" value="1"/>
</dbReference>
<name>A0AAV7EW22_ARIFI</name>
<protein>
    <submittedName>
        <fullName evidence="3">Uncharacterized protein</fullName>
    </submittedName>
</protein>
<dbReference type="EMBL" id="JAINDJ010000003">
    <property type="protein sequence ID" value="KAG9452923.1"/>
    <property type="molecule type" value="Genomic_DNA"/>
</dbReference>
<feature type="transmembrane region" description="Helical" evidence="2">
    <location>
        <begin position="281"/>
        <end position="303"/>
    </location>
</feature>
<keyword evidence="2" id="KW-0472">Membrane</keyword>
<dbReference type="AlphaFoldDB" id="A0AAV7EW22"/>
<dbReference type="Proteomes" id="UP000825729">
    <property type="component" value="Unassembled WGS sequence"/>
</dbReference>
<evidence type="ECO:0000256" key="2">
    <source>
        <dbReference type="SAM" id="Phobius"/>
    </source>
</evidence>
<evidence type="ECO:0000313" key="3">
    <source>
        <dbReference type="EMBL" id="KAG9452923.1"/>
    </source>
</evidence>
<accession>A0AAV7EW22</accession>
<comment type="caution">
    <text evidence="3">The sequence shown here is derived from an EMBL/GenBank/DDBJ whole genome shotgun (WGS) entry which is preliminary data.</text>
</comment>
<sequence length="359" mass="40556">MFEVEVVLMGLFSEFVSNSSFLVTKPLSLCRIACLIGARVIGVVTLSWLHIVKTIVYFHVDMGWKTTIWTIALLSLPMRILMALQREKLLEDNLREVQIQLENIMWEKQEVEEHLQAALKDRQVMEAMLVEVEDEQDKTSAKIEELESALQDLREENLRLKEIRGKDLWGSKVPDVDSQLPLVAEHGLRSWNSDLKGGGRMAVHGKEWGHEDVMKLEKSVLLKPGSKAARIYPFSPRLISTNMAVEEAVDERRYTAVLQSLFSTLLSILVGMIVWEAKDPCMPLVVALFTVVGISLKSVVQFFSTIKVKPASDAVGLLSFNCFILGTITYPTLPAVARMLLPPTLRLATRMIRWFAFST</sequence>
<evidence type="ECO:0000256" key="1">
    <source>
        <dbReference type="SAM" id="Coils"/>
    </source>
</evidence>
<feature type="transmembrane region" description="Helical" evidence="2">
    <location>
        <begin position="315"/>
        <end position="333"/>
    </location>
</feature>
<proteinExistence type="predicted"/>
<gene>
    <name evidence="3" type="ORF">H6P81_005827</name>
</gene>
<reference evidence="3 4" key="1">
    <citation type="submission" date="2021-07" db="EMBL/GenBank/DDBJ databases">
        <title>The Aristolochia fimbriata genome: insights into angiosperm evolution, floral development and chemical biosynthesis.</title>
        <authorList>
            <person name="Jiao Y."/>
        </authorList>
    </citation>
    <scope>NUCLEOTIDE SEQUENCE [LARGE SCALE GENOMIC DNA]</scope>
    <source>
        <strain evidence="3">IBCAS-2021</strain>
        <tissue evidence="3">Leaf</tissue>
    </source>
</reference>
<keyword evidence="2" id="KW-1133">Transmembrane helix</keyword>
<keyword evidence="4" id="KW-1185">Reference proteome</keyword>
<feature type="transmembrane region" description="Helical" evidence="2">
    <location>
        <begin position="66"/>
        <end position="84"/>
    </location>
</feature>
<feature type="coiled-coil region" evidence="1">
    <location>
        <begin position="94"/>
        <end position="166"/>
    </location>
</feature>
<dbReference type="PANTHER" id="PTHR36073">
    <property type="match status" value="1"/>
</dbReference>
<organism evidence="3 4">
    <name type="scientific">Aristolochia fimbriata</name>
    <name type="common">White veined hardy Dutchman's pipe vine</name>
    <dbReference type="NCBI Taxonomy" id="158543"/>
    <lineage>
        <taxon>Eukaryota</taxon>
        <taxon>Viridiplantae</taxon>
        <taxon>Streptophyta</taxon>
        <taxon>Embryophyta</taxon>
        <taxon>Tracheophyta</taxon>
        <taxon>Spermatophyta</taxon>
        <taxon>Magnoliopsida</taxon>
        <taxon>Magnoliidae</taxon>
        <taxon>Piperales</taxon>
        <taxon>Aristolochiaceae</taxon>
        <taxon>Aristolochia</taxon>
    </lineage>
</organism>
<evidence type="ECO:0000313" key="4">
    <source>
        <dbReference type="Proteomes" id="UP000825729"/>
    </source>
</evidence>